<dbReference type="SUPFAM" id="SSF46689">
    <property type="entry name" value="Homeodomain-like"/>
    <property type="match status" value="2"/>
</dbReference>
<dbReference type="InterPro" id="IPR009057">
    <property type="entry name" value="Homeodomain-like_sf"/>
</dbReference>
<protein>
    <submittedName>
        <fullName evidence="6">Helix-turn-helix domain-containing protein</fullName>
    </submittedName>
</protein>
<evidence type="ECO:0000256" key="3">
    <source>
        <dbReference type="ARBA" id="ARBA00023163"/>
    </source>
</evidence>
<keyword evidence="7" id="KW-1185">Reference proteome</keyword>
<dbReference type="Pfam" id="PF17853">
    <property type="entry name" value="GGDEF_2"/>
    <property type="match status" value="1"/>
</dbReference>
<keyword evidence="4" id="KW-0812">Transmembrane</keyword>
<keyword evidence="4" id="KW-0472">Membrane</keyword>
<gene>
    <name evidence="6" type="ORF">HH215_32775</name>
</gene>
<dbReference type="SMART" id="SM00342">
    <property type="entry name" value="HTH_ARAC"/>
    <property type="match status" value="1"/>
</dbReference>
<dbReference type="PRINTS" id="PR00032">
    <property type="entry name" value="HTHARAC"/>
</dbReference>
<proteinExistence type="predicted"/>
<dbReference type="InterPro" id="IPR041522">
    <property type="entry name" value="CdaR_GGDEF"/>
</dbReference>
<evidence type="ECO:0000313" key="6">
    <source>
        <dbReference type="EMBL" id="QJD87485.1"/>
    </source>
</evidence>
<evidence type="ECO:0000256" key="1">
    <source>
        <dbReference type="ARBA" id="ARBA00023015"/>
    </source>
</evidence>
<dbReference type="InterPro" id="IPR043128">
    <property type="entry name" value="Rev_trsase/Diguanyl_cyclase"/>
</dbReference>
<feature type="domain" description="HTH araC/xylS-type" evidence="5">
    <location>
        <begin position="636"/>
        <end position="735"/>
    </location>
</feature>
<keyword evidence="3" id="KW-0804">Transcription</keyword>
<evidence type="ECO:0000256" key="2">
    <source>
        <dbReference type="ARBA" id="ARBA00023125"/>
    </source>
</evidence>
<evidence type="ECO:0000259" key="5">
    <source>
        <dbReference type="PROSITE" id="PS01124"/>
    </source>
</evidence>
<dbReference type="PROSITE" id="PS01124">
    <property type="entry name" value="HTH_ARAC_FAMILY_2"/>
    <property type="match status" value="1"/>
</dbReference>
<dbReference type="GO" id="GO:0043565">
    <property type="term" value="F:sequence-specific DNA binding"/>
    <property type="evidence" value="ECO:0007669"/>
    <property type="project" value="InterPro"/>
</dbReference>
<dbReference type="Gene3D" id="3.30.450.20">
    <property type="entry name" value="PAS domain"/>
    <property type="match status" value="1"/>
</dbReference>
<feature type="transmembrane region" description="Helical" evidence="4">
    <location>
        <begin position="12"/>
        <end position="37"/>
    </location>
</feature>
<dbReference type="Proteomes" id="UP000502248">
    <property type="component" value="Chromosome"/>
</dbReference>
<accession>A0A7Z2ZQ09</accession>
<sequence length="741" mass="84244">MINRWKNLKNSYYKLLLISLLVFFLLSLTLLFVPLYFSISNTLMKTVSSHSIKSLSQTSYSVEFMRESANTVANQTFFNSTINQLLYAPSYNDIETIISLETLYGYLKSSLFIDSIYIYSSATGNVGFAGKSYGSGFEPIDRFFDSGYLDAIRRNSGYSFTPVPRKINGGELVYSYILAPSKPADRSYPDSIVINISAKWLEHTFKSLSNEDNDNILIVDAQGRIVNETSYAPVLSDLRDDPMIRDILERKEASGYFTKTVNGQKHLATYTSSPDIGWKFILLTPYSDIEGSYAHVKTLIVVIYALTLICGVPLCLFISKKLYKPYGSIKDKLIDLEIKNRENHASAKQNVLRTLLLNPSHQRNEAIEEIASAAELQIRFDRPYFLLLIQIDRYQDFIDLYNLNDRALIKYCIQNIAEEMIGTGTTVGSIDLGDDCVVVLANRNSDDSLGLDRLLEDLRKYIRQELKLSISVCVSPEGHSVADAQMLYKQAKDCILNKFFSGYGSILHAGRTLSEAAGESPEYPFVQQKQIIDQIMLGKIETAKQLFAELLDDLKNYTYGFFTQVILTFSIELNAAVRKLERNNGFEIPFQFNAFVAEINRRETIEEATSLFNELFGEIHNLIELKKNAKSDRLIQDIVDIVHRDYRDANLSLETIADRVNLSSSHIRRVFKKAMNQSVADYIHKTRMEHAKELLLSTKLSVADISDRVGFLNNTYFFTAFKKTNGITPAEFRNKREPIES</sequence>
<dbReference type="InterPro" id="IPR018060">
    <property type="entry name" value="HTH_AraC"/>
</dbReference>
<dbReference type="PANTHER" id="PTHR43280">
    <property type="entry name" value="ARAC-FAMILY TRANSCRIPTIONAL REGULATOR"/>
    <property type="match status" value="1"/>
</dbReference>
<dbReference type="PROSITE" id="PS00041">
    <property type="entry name" value="HTH_ARAC_FAMILY_1"/>
    <property type="match status" value="1"/>
</dbReference>
<evidence type="ECO:0000313" key="7">
    <source>
        <dbReference type="Proteomes" id="UP000502248"/>
    </source>
</evidence>
<keyword evidence="4" id="KW-1133">Transmembrane helix</keyword>
<organism evidence="6 7">
    <name type="scientific">Cohnella herbarum</name>
    <dbReference type="NCBI Taxonomy" id="2728023"/>
    <lineage>
        <taxon>Bacteria</taxon>
        <taxon>Bacillati</taxon>
        <taxon>Bacillota</taxon>
        <taxon>Bacilli</taxon>
        <taxon>Bacillales</taxon>
        <taxon>Paenibacillaceae</taxon>
        <taxon>Cohnella</taxon>
    </lineage>
</organism>
<name>A0A7Z2ZQ09_9BACL</name>
<dbReference type="KEGG" id="cheb:HH215_32775"/>
<dbReference type="Gene3D" id="1.10.10.60">
    <property type="entry name" value="Homeodomain-like"/>
    <property type="match status" value="2"/>
</dbReference>
<dbReference type="Pfam" id="PF12833">
    <property type="entry name" value="HTH_18"/>
    <property type="match status" value="1"/>
</dbReference>
<feature type="transmembrane region" description="Helical" evidence="4">
    <location>
        <begin position="299"/>
        <end position="318"/>
    </location>
</feature>
<reference evidence="6 7" key="1">
    <citation type="submission" date="2020-04" db="EMBL/GenBank/DDBJ databases">
        <title>Genome sequencing of novel species.</title>
        <authorList>
            <person name="Heo J."/>
            <person name="Kim S.-J."/>
            <person name="Kim J.-S."/>
            <person name="Hong S.-B."/>
            <person name="Kwon S.-W."/>
        </authorList>
    </citation>
    <scope>NUCLEOTIDE SEQUENCE [LARGE SCALE GENOMIC DNA]</scope>
    <source>
        <strain evidence="6 7">MFER-1</strain>
    </source>
</reference>
<dbReference type="AlphaFoldDB" id="A0A7Z2ZQ09"/>
<keyword evidence="1" id="KW-0805">Transcription regulation</keyword>
<dbReference type="InterPro" id="IPR018062">
    <property type="entry name" value="HTH_AraC-typ_CS"/>
</dbReference>
<dbReference type="EMBL" id="CP051680">
    <property type="protein sequence ID" value="QJD87485.1"/>
    <property type="molecule type" value="Genomic_DNA"/>
</dbReference>
<keyword evidence="2" id="KW-0238">DNA-binding</keyword>
<dbReference type="GO" id="GO:0003700">
    <property type="term" value="F:DNA-binding transcription factor activity"/>
    <property type="evidence" value="ECO:0007669"/>
    <property type="project" value="InterPro"/>
</dbReference>
<dbReference type="Gene3D" id="3.30.70.270">
    <property type="match status" value="1"/>
</dbReference>
<dbReference type="InterPro" id="IPR020449">
    <property type="entry name" value="Tscrpt_reg_AraC-type_HTH"/>
</dbReference>
<dbReference type="RefSeq" id="WP_169283729.1">
    <property type="nucleotide sequence ID" value="NZ_CP051680.1"/>
</dbReference>
<evidence type="ECO:0000256" key="4">
    <source>
        <dbReference type="SAM" id="Phobius"/>
    </source>
</evidence>
<dbReference type="PANTHER" id="PTHR43280:SF28">
    <property type="entry name" value="HTH-TYPE TRANSCRIPTIONAL ACTIVATOR RHAS"/>
    <property type="match status" value="1"/>
</dbReference>